<dbReference type="Proteomes" id="UP000541610">
    <property type="component" value="Unassembled WGS sequence"/>
</dbReference>
<dbReference type="AlphaFoldDB" id="A0A7J6ND87"/>
<accession>A0A7J6ND87</accession>
<organism evidence="1 2">
    <name type="scientific">Perkinsus olseni</name>
    <name type="common">Perkinsus atlanticus</name>
    <dbReference type="NCBI Taxonomy" id="32597"/>
    <lineage>
        <taxon>Eukaryota</taxon>
        <taxon>Sar</taxon>
        <taxon>Alveolata</taxon>
        <taxon>Perkinsozoa</taxon>
        <taxon>Perkinsea</taxon>
        <taxon>Perkinsida</taxon>
        <taxon>Perkinsidae</taxon>
        <taxon>Perkinsus</taxon>
    </lineage>
</organism>
<dbReference type="EMBL" id="JABANP010000491">
    <property type="protein sequence ID" value="KAF4681724.1"/>
    <property type="molecule type" value="Genomic_DNA"/>
</dbReference>
<evidence type="ECO:0000313" key="1">
    <source>
        <dbReference type="EMBL" id="KAF4681724.1"/>
    </source>
</evidence>
<sequence length="491" mass="54692">MNVWEVHLHYQRADRAICDLIDNMDSPNARSFAKFMRERSRVRIPAVAVVQEAQVHDFRLLNPESEAASHPPAGSVFSTRLVKRAARGHWSIHSRHYECSGENFLKAFKKTNRRLAKSAHVRNIHDEQALLAIELNEKPEDVNLGIYKLVLEIEGAVACGNEDEQESGEEEEEYILMIQSGYLVTDESDDELRETCSADSPAVTAVNGSGSSWDEFTGRATAAAWLSNLPLIVAIGVVGPHISDDGFPPLLATDLIVEGNAVSCHYSNEKTMEEIPKSLRVRLERASAVRTEAVICPSIEAHRAFRSTFSFGQNVLSKFEFGFPHFDYAKALWRYTFKAPPPEGTGLDPLRNISETSFTQQLESVSLATRRLDKPRDGGERITQDALFGIGNGIAALGEMRKACADAMAIVKTEYPTFTGLCKEYLNMSNAAIKAAGSSEEWTFRGKENARLVYPIFHPDIVVKEGSAYRSILRPFGFGFLDKYGLWELPK</sequence>
<comment type="caution">
    <text evidence="1">The sequence shown here is derived from an EMBL/GenBank/DDBJ whole genome shotgun (WGS) entry which is preliminary data.</text>
</comment>
<reference evidence="1 2" key="1">
    <citation type="submission" date="2020-04" db="EMBL/GenBank/DDBJ databases">
        <title>Perkinsus olseni comparative genomics.</title>
        <authorList>
            <person name="Bogema D.R."/>
        </authorList>
    </citation>
    <scope>NUCLEOTIDE SEQUENCE [LARGE SCALE GENOMIC DNA]</scope>
    <source>
        <strain evidence="1">00978-12</strain>
    </source>
</reference>
<name>A0A7J6ND87_PEROL</name>
<protein>
    <submittedName>
        <fullName evidence="1">Uncharacterized protein</fullName>
    </submittedName>
</protein>
<evidence type="ECO:0000313" key="2">
    <source>
        <dbReference type="Proteomes" id="UP000541610"/>
    </source>
</evidence>
<proteinExistence type="predicted"/>
<gene>
    <name evidence="1" type="ORF">FOZ60_011679</name>
</gene>
<dbReference type="OrthoDB" id="5990256at2759"/>